<evidence type="ECO:0000259" key="1">
    <source>
        <dbReference type="PROSITE" id="PS51186"/>
    </source>
</evidence>
<dbReference type="AlphaFoldDB" id="A0A942UUU6"/>
<keyword evidence="3" id="KW-1185">Reference proteome</keyword>
<dbReference type="PANTHER" id="PTHR43441">
    <property type="entry name" value="RIBOSOMAL-PROTEIN-SERINE ACETYLTRANSFERASE"/>
    <property type="match status" value="1"/>
</dbReference>
<comment type="caution">
    <text evidence="2">The sequence shown here is derived from an EMBL/GenBank/DDBJ whole genome shotgun (WGS) entry which is preliminary data.</text>
</comment>
<dbReference type="GO" id="GO:0005737">
    <property type="term" value="C:cytoplasm"/>
    <property type="evidence" value="ECO:0007669"/>
    <property type="project" value="TreeGrafter"/>
</dbReference>
<name>A0A942UUU6_9FIRM</name>
<evidence type="ECO:0000313" key="3">
    <source>
        <dbReference type="Proteomes" id="UP000724672"/>
    </source>
</evidence>
<protein>
    <submittedName>
        <fullName evidence="2">GNAT family N-acetyltransferase</fullName>
    </submittedName>
</protein>
<dbReference type="Gene3D" id="3.40.630.30">
    <property type="match status" value="1"/>
</dbReference>
<dbReference type="RefSeq" id="WP_203365213.1">
    <property type="nucleotide sequence ID" value="NZ_WSFT01000015.1"/>
</dbReference>
<dbReference type="GO" id="GO:0008999">
    <property type="term" value="F:protein-N-terminal-alanine acetyltransferase activity"/>
    <property type="evidence" value="ECO:0007669"/>
    <property type="project" value="TreeGrafter"/>
</dbReference>
<dbReference type="InterPro" id="IPR016181">
    <property type="entry name" value="Acyl_CoA_acyltransferase"/>
</dbReference>
<dbReference type="GO" id="GO:1990189">
    <property type="term" value="F:protein N-terminal-serine acetyltransferase activity"/>
    <property type="evidence" value="ECO:0007669"/>
    <property type="project" value="TreeGrafter"/>
</dbReference>
<gene>
    <name evidence="2" type="ORF">GOQ27_02345</name>
</gene>
<evidence type="ECO:0000313" key="2">
    <source>
        <dbReference type="EMBL" id="MBS4537281.1"/>
    </source>
</evidence>
<reference evidence="2" key="1">
    <citation type="submission" date="2019-12" db="EMBL/GenBank/DDBJ databases">
        <title>Clostridiaceae gen. nov. sp. nov., isolated from sediment in Xinjiang, China.</title>
        <authorList>
            <person name="Zhang R."/>
        </authorList>
    </citation>
    <scope>NUCLEOTIDE SEQUENCE</scope>
    <source>
        <strain evidence="2">D2Q-11</strain>
    </source>
</reference>
<dbReference type="PROSITE" id="PS51186">
    <property type="entry name" value="GNAT"/>
    <property type="match status" value="1"/>
</dbReference>
<dbReference type="PANTHER" id="PTHR43441:SF12">
    <property type="entry name" value="RIBOSOMAL N-ACETYLTRANSFERASE YDAF-RELATED"/>
    <property type="match status" value="1"/>
</dbReference>
<sequence>MFKYVIDSDIELRLLENRNSEELFELIDSCREYLRDWLPWVDSSTSYEDTKKFIEITMKQFASNEGFQAGIWYKGEIAGVIGYHKVDWSNKSTSIGYWLGEKYVGKGIMTKACRAFIDYALIDLNLNRVEIRCAEYNQKSRAIPERLGFIEEGMIRDAEWLYDHSVNHIVYGVLANEWKENNRI</sequence>
<dbReference type="InterPro" id="IPR051908">
    <property type="entry name" value="Ribosomal_N-acetyltransferase"/>
</dbReference>
<proteinExistence type="predicted"/>
<organism evidence="2 3">
    <name type="scientific">Anaeromonas frigoriresistens</name>
    <dbReference type="NCBI Taxonomy" id="2683708"/>
    <lineage>
        <taxon>Bacteria</taxon>
        <taxon>Bacillati</taxon>
        <taxon>Bacillota</taxon>
        <taxon>Tissierellia</taxon>
        <taxon>Tissierellales</taxon>
        <taxon>Thermohalobacteraceae</taxon>
        <taxon>Anaeromonas</taxon>
    </lineage>
</organism>
<dbReference type="SUPFAM" id="SSF55729">
    <property type="entry name" value="Acyl-CoA N-acyltransferases (Nat)"/>
    <property type="match status" value="1"/>
</dbReference>
<dbReference type="Proteomes" id="UP000724672">
    <property type="component" value="Unassembled WGS sequence"/>
</dbReference>
<dbReference type="InterPro" id="IPR000182">
    <property type="entry name" value="GNAT_dom"/>
</dbReference>
<accession>A0A942UUU6</accession>
<dbReference type="EMBL" id="WSFT01000015">
    <property type="protein sequence ID" value="MBS4537281.1"/>
    <property type="molecule type" value="Genomic_DNA"/>
</dbReference>
<dbReference type="Pfam" id="PF13302">
    <property type="entry name" value="Acetyltransf_3"/>
    <property type="match status" value="1"/>
</dbReference>
<feature type="domain" description="N-acetyltransferase" evidence="1">
    <location>
        <begin position="10"/>
        <end position="176"/>
    </location>
</feature>